<feature type="domain" description="Peptidase S1" evidence="8">
    <location>
        <begin position="207"/>
        <end position="475"/>
    </location>
</feature>
<keyword evidence="5" id="KW-0325">Glycoprotein</keyword>
<dbReference type="InterPro" id="IPR018114">
    <property type="entry name" value="TRYPSIN_HIS"/>
</dbReference>
<comment type="subcellular location">
    <subcellularLocation>
        <location evidence="1">Secreted</location>
    </subcellularLocation>
</comment>
<keyword evidence="2" id="KW-0964">Secreted</keyword>
<dbReference type="SMART" id="SM00020">
    <property type="entry name" value="Tryp_SPc"/>
    <property type="match status" value="1"/>
</dbReference>
<dbReference type="Pfam" id="PF00089">
    <property type="entry name" value="Trypsin"/>
    <property type="match status" value="1"/>
</dbReference>
<keyword evidence="3" id="KW-0732">Signal</keyword>
<evidence type="ECO:0000313" key="9">
    <source>
        <dbReference type="EMBL" id="OQV18349.1"/>
    </source>
</evidence>
<dbReference type="CDD" id="cd00190">
    <property type="entry name" value="Tryp_SPc"/>
    <property type="match status" value="1"/>
</dbReference>
<dbReference type="InterPro" id="IPR001254">
    <property type="entry name" value="Trypsin_dom"/>
</dbReference>
<dbReference type="Gene3D" id="2.40.10.10">
    <property type="entry name" value="Trypsin-like serine proteases"/>
    <property type="match status" value="1"/>
</dbReference>
<evidence type="ECO:0000256" key="2">
    <source>
        <dbReference type="ARBA" id="ARBA00022525"/>
    </source>
</evidence>
<keyword evidence="6" id="KW-0720">Serine protease</keyword>
<feature type="compositionally biased region" description="Low complexity" evidence="7">
    <location>
        <begin position="106"/>
        <end position="133"/>
    </location>
</feature>
<name>A0A1W0WT15_HYPEX</name>
<dbReference type="GO" id="GO:0005576">
    <property type="term" value="C:extracellular region"/>
    <property type="evidence" value="ECO:0007669"/>
    <property type="project" value="UniProtKB-SubCell"/>
</dbReference>
<dbReference type="PRINTS" id="PR00722">
    <property type="entry name" value="CHYMOTRYPSIN"/>
</dbReference>
<proteinExistence type="predicted"/>
<sequence length="487" mass="51494">MRRVRVPPRPLKQAHGPKPPTASVNPSAQSLRPVLVECDPDTSSSVTGFCVSIGELSACRGMLISTSTDCEKDEDNLGQPHARISSLCCYTSEFASAPSSSNVEKPSTLPSTTSTSTPTTTIPITTPVTSNTTPVRPQLINALGQPHASTNIVQQKCGVPNGDPAVFTMLEGPKAGKKNRNRRVKLRSVFKGPDPDHFTRFILEQTIVGGFDAPNGSGSICWQVATIRSDGEYFTFCGGTIVGRRTIITAAHCVVDTTVEDFNSSTNPTVVQIGAISLDFDTNGEPSWFPDQVEGCAQSLSVALTVPHPNFTLDTMDNDIAVLVLAEDIDFRRKAACACTACLSRTPPPVGETCITSGFGNEADTNIEGTKRPRTTVPLKYVAQPILPAWYNICSVAVAPSGQVTDLDLFLCAGGVFGEDSCQGDSGGPLFCLDPLTKTQYLGGIVSSGNGCATGFGALYTKVAAYIDWIIEVAPLGDIAVMMGFDG</sequence>
<accession>A0A1W0WT15</accession>
<evidence type="ECO:0000256" key="5">
    <source>
        <dbReference type="ARBA" id="ARBA00023180"/>
    </source>
</evidence>
<evidence type="ECO:0000256" key="1">
    <source>
        <dbReference type="ARBA" id="ARBA00004613"/>
    </source>
</evidence>
<keyword evidence="6 9" id="KW-0645">Protease</keyword>
<protein>
    <submittedName>
        <fullName evidence="9">Transmembrane protease serine 9</fullName>
    </submittedName>
</protein>
<dbReference type="EMBL" id="MTYJ01000050">
    <property type="protein sequence ID" value="OQV18349.1"/>
    <property type="molecule type" value="Genomic_DNA"/>
</dbReference>
<gene>
    <name evidence="9" type="ORF">BV898_07552</name>
</gene>
<dbReference type="PANTHER" id="PTHR24258:SF140">
    <property type="entry name" value="BCDNA.GH08420-RELATED"/>
    <property type="match status" value="1"/>
</dbReference>
<dbReference type="PROSITE" id="PS50240">
    <property type="entry name" value="TRYPSIN_DOM"/>
    <property type="match status" value="1"/>
</dbReference>
<keyword evidence="10" id="KW-1185">Reference proteome</keyword>
<comment type="caution">
    <text evidence="9">The sequence shown here is derived from an EMBL/GenBank/DDBJ whole genome shotgun (WGS) entry which is preliminary data.</text>
</comment>
<organism evidence="9 10">
    <name type="scientific">Hypsibius exemplaris</name>
    <name type="common">Freshwater tardigrade</name>
    <dbReference type="NCBI Taxonomy" id="2072580"/>
    <lineage>
        <taxon>Eukaryota</taxon>
        <taxon>Metazoa</taxon>
        <taxon>Ecdysozoa</taxon>
        <taxon>Tardigrada</taxon>
        <taxon>Eutardigrada</taxon>
        <taxon>Parachela</taxon>
        <taxon>Hypsibioidea</taxon>
        <taxon>Hypsibiidae</taxon>
        <taxon>Hypsibius</taxon>
    </lineage>
</organism>
<dbReference type="FunFam" id="2.40.10.10:FF:000054">
    <property type="entry name" value="Complement C1r subcomponent"/>
    <property type="match status" value="1"/>
</dbReference>
<dbReference type="PROSITE" id="PS00134">
    <property type="entry name" value="TRYPSIN_HIS"/>
    <property type="match status" value="1"/>
</dbReference>
<dbReference type="InterPro" id="IPR009003">
    <property type="entry name" value="Peptidase_S1_PA"/>
</dbReference>
<dbReference type="Proteomes" id="UP000192578">
    <property type="component" value="Unassembled WGS sequence"/>
</dbReference>
<evidence type="ECO:0000256" key="6">
    <source>
        <dbReference type="RuleBase" id="RU363034"/>
    </source>
</evidence>
<evidence type="ECO:0000256" key="3">
    <source>
        <dbReference type="ARBA" id="ARBA00022729"/>
    </source>
</evidence>
<dbReference type="OrthoDB" id="6261922at2759"/>
<evidence type="ECO:0000313" key="10">
    <source>
        <dbReference type="Proteomes" id="UP000192578"/>
    </source>
</evidence>
<keyword evidence="9" id="KW-0812">Transmembrane</keyword>
<dbReference type="PANTHER" id="PTHR24258">
    <property type="entry name" value="SERINE PROTEASE-RELATED"/>
    <property type="match status" value="1"/>
</dbReference>
<dbReference type="SUPFAM" id="SSF50494">
    <property type="entry name" value="Trypsin-like serine proteases"/>
    <property type="match status" value="1"/>
</dbReference>
<keyword evidence="6" id="KW-0378">Hydrolase</keyword>
<dbReference type="GO" id="GO:0006508">
    <property type="term" value="P:proteolysis"/>
    <property type="evidence" value="ECO:0007669"/>
    <property type="project" value="UniProtKB-KW"/>
</dbReference>
<feature type="region of interest" description="Disordered" evidence="7">
    <location>
        <begin position="1"/>
        <end position="27"/>
    </location>
</feature>
<dbReference type="AlphaFoldDB" id="A0A1W0WT15"/>
<dbReference type="InterPro" id="IPR033116">
    <property type="entry name" value="TRYPSIN_SER"/>
</dbReference>
<dbReference type="GO" id="GO:0004252">
    <property type="term" value="F:serine-type endopeptidase activity"/>
    <property type="evidence" value="ECO:0007669"/>
    <property type="project" value="InterPro"/>
</dbReference>
<keyword evidence="4" id="KW-1015">Disulfide bond</keyword>
<evidence type="ECO:0000256" key="7">
    <source>
        <dbReference type="SAM" id="MobiDB-lite"/>
    </source>
</evidence>
<dbReference type="InterPro" id="IPR043504">
    <property type="entry name" value="Peptidase_S1_PA_chymotrypsin"/>
</dbReference>
<evidence type="ECO:0000256" key="4">
    <source>
        <dbReference type="ARBA" id="ARBA00023157"/>
    </source>
</evidence>
<dbReference type="InterPro" id="IPR001314">
    <property type="entry name" value="Peptidase_S1A"/>
</dbReference>
<evidence type="ECO:0000259" key="8">
    <source>
        <dbReference type="PROSITE" id="PS50240"/>
    </source>
</evidence>
<dbReference type="PROSITE" id="PS00135">
    <property type="entry name" value="TRYPSIN_SER"/>
    <property type="match status" value="1"/>
</dbReference>
<keyword evidence="9" id="KW-0472">Membrane</keyword>
<reference evidence="10" key="1">
    <citation type="submission" date="2017-01" db="EMBL/GenBank/DDBJ databases">
        <title>Comparative genomics of anhydrobiosis in the tardigrade Hypsibius dujardini.</title>
        <authorList>
            <person name="Yoshida Y."/>
            <person name="Koutsovoulos G."/>
            <person name="Laetsch D."/>
            <person name="Stevens L."/>
            <person name="Kumar S."/>
            <person name="Horikawa D."/>
            <person name="Ishino K."/>
            <person name="Komine S."/>
            <person name="Tomita M."/>
            <person name="Blaxter M."/>
            <person name="Arakawa K."/>
        </authorList>
    </citation>
    <scope>NUCLEOTIDE SEQUENCE [LARGE SCALE GENOMIC DNA]</scope>
    <source>
        <strain evidence="10">Z151</strain>
    </source>
</reference>
<feature type="region of interest" description="Disordered" evidence="7">
    <location>
        <begin position="97"/>
        <end position="133"/>
    </location>
</feature>